<evidence type="ECO:0000313" key="6">
    <source>
        <dbReference type="Proteomes" id="UP000539111"/>
    </source>
</evidence>
<proteinExistence type="predicted"/>
<dbReference type="PANTHER" id="PTHR43464">
    <property type="entry name" value="METHYLTRANSFERASE"/>
    <property type="match status" value="1"/>
</dbReference>
<keyword evidence="2 5" id="KW-0808">Transferase</keyword>
<gene>
    <name evidence="5" type="ORF">BJY26_002357</name>
</gene>
<keyword evidence="6" id="KW-1185">Reference proteome</keyword>
<evidence type="ECO:0000256" key="1">
    <source>
        <dbReference type="ARBA" id="ARBA00022603"/>
    </source>
</evidence>
<dbReference type="GO" id="GO:0008168">
    <property type="term" value="F:methyltransferase activity"/>
    <property type="evidence" value="ECO:0007669"/>
    <property type="project" value="UniProtKB-KW"/>
</dbReference>
<dbReference type="InterPro" id="IPR041698">
    <property type="entry name" value="Methyltransf_25"/>
</dbReference>
<dbReference type="AlphaFoldDB" id="A0A7Z0D378"/>
<dbReference type="PANTHER" id="PTHR43464:SF19">
    <property type="entry name" value="UBIQUINONE BIOSYNTHESIS O-METHYLTRANSFERASE, MITOCHONDRIAL"/>
    <property type="match status" value="1"/>
</dbReference>
<protein>
    <submittedName>
        <fullName evidence="5">SAM-dependent methyltransferase</fullName>
    </submittedName>
</protein>
<dbReference type="RefSeq" id="WP_179428444.1">
    <property type="nucleotide sequence ID" value="NZ_JACBZP010000001.1"/>
</dbReference>
<evidence type="ECO:0000313" key="5">
    <source>
        <dbReference type="EMBL" id="NYI68051.1"/>
    </source>
</evidence>
<evidence type="ECO:0000256" key="3">
    <source>
        <dbReference type="ARBA" id="ARBA00022691"/>
    </source>
</evidence>
<dbReference type="CDD" id="cd02440">
    <property type="entry name" value="AdoMet_MTases"/>
    <property type="match status" value="1"/>
</dbReference>
<name>A0A7Z0D378_9MICO</name>
<dbReference type="Pfam" id="PF13649">
    <property type="entry name" value="Methyltransf_25"/>
    <property type="match status" value="1"/>
</dbReference>
<evidence type="ECO:0000256" key="2">
    <source>
        <dbReference type="ARBA" id="ARBA00022679"/>
    </source>
</evidence>
<dbReference type="InterPro" id="IPR029063">
    <property type="entry name" value="SAM-dependent_MTases_sf"/>
</dbReference>
<dbReference type="SUPFAM" id="SSF53335">
    <property type="entry name" value="S-adenosyl-L-methionine-dependent methyltransferases"/>
    <property type="match status" value="1"/>
</dbReference>
<dbReference type="EMBL" id="JACBZP010000001">
    <property type="protein sequence ID" value="NYI68051.1"/>
    <property type="molecule type" value="Genomic_DNA"/>
</dbReference>
<feature type="domain" description="Methyltransferase" evidence="4">
    <location>
        <begin position="40"/>
        <end position="132"/>
    </location>
</feature>
<reference evidence="5 6" key="1">
    <citation type="submission" date="2020-07" db="EMBL/GenBank/DDBJ databases">
        <title>Sequencing the genomes of 1000 actinobacteria strains.</title>
        <authorList>
            <person name="Klenk H.-P."/>
        </authorList>
    </citation>
    <scope>NUCLEOTIDE SEQUENCE [LARGE SCALE GENOMIC DNA]</scope>
    <source>
        <strain evidence="5 6">DSM 26341</strain>
    </source>
</reference>
<keyword evidence="1 5" id="KW-0489">Methyltransferase</keyword>
<comment type="caution">
    <text evidence="5">The sequence shown here is derived from an EMBL/GenBank/DDBJ whole genome shotgun (WGS) entry which is preliminary data.</text>
</comment>
<sequence>MPDAEFDNPRLAAIYDPLDPDRSDLDVYAAIAGEFGAHSVLDVGCGTGTFACLLAGRGIDVVAVDPAAASLEVARGKPGADRITWIHGDATSLPPLEVDLATMTANVAQVFLTDSGFAAALRGIREALRPGGHLVFEIRDPQRRAWLDWTRASTHEITEISGVGIVETWIDVTKVDGEFVTFRSTNVFDEDGAEIVSDSTLRFRSKDEVTAHLRQAGYTVTDVRDAPDRPGREFVFIACRDDGNSDADASADA</sequence>
<organism evidence="5 6">
    <name type="scientific">Spelaeicoccus albus</name>
    <dbReference type="NCBI Taxonomy" id="1280376"/>
    <lineage>
        <taxon>Bacteria</taxon>
        <taxon>Bacillati</taxon>
        <taxon>Actinomycetota</taxon>
        <taxon>Actinomycetes</taxon>
        <taxon>Micrococcales</taxon>
        <taxon>Brevibacteriaceae</taxon>
        <taxon>Spelaeicoccus</taxon>
    </lineage>
</organism>
<accession>A0A7Z0D378</accession>
<dbReference type="Gene3D" id="3.40.50.150">
    <property type="entry name" value="Vaccinia Virus protein VP39"/>
    <property type="match status" value="1"/>
</dbReference>
<dbReference type="Proteomes" id="UP000539111">
    <property type="component" value="Unassembled WGS sequence"/>
</dbReference>
<dbReference type="GO" id="GO:0032259">
    <property type="term" value="P:methylation"/>
    <property type="evidence" value="ECO:0007669"/>
    <property type="project" value="UniProtKB-KW"/>
</dbReference>
<keyword evidence="3" id="KW-0949">S-adenosyl-L-methionine</keyword>
<evidence type="ECO:0000259" key="4">
    <source>
        <dbReference type="Pfam" id="PF13649"/>
    </source>
</evidence>